<feature type="region of interest" description="Disordered" evidence="2">
    <location>
        <begin position="1"/>
        <end position="43"/>
    </location>
</feature>
<feature type="coiled-coil region" evidence="1">
    <location>
        <begin position="207"/>
        <end position="248"/>
    </location>
</feature>
<dbReference type="Proteomes" id="UP000745764">
    <property type="component" value="Unassembled WGS sequence"/>
</dbReference>
<feature type="region of interest" description="Disordered" evidence="2">
    <location>
        <begin position="432"/>
        <end position="501"/>
    </location>
</feature>
<evidence type="ECO:0000256" key="1">
    <source>
        <dbReference type="SAM" id="Coils"/>
    </source>
</evidence>
<reference evidence="3" key="1">
    <citation type="submission" date="2020-06" db="EMBL/GenBank/DDBJ databases">
        <authorList>
            <person name="Onetto C."/>
        </authorList>
    </citation>
    <scope>NUCLEOTIDE SEQUENCE</scope>
</reference>
<evidence type="ECO:0000256" key="2">
    <source>
        <dbReference type="SAM" id="MobiDB-lite"/>
    </source>
</evidence>
<evidence type="ECO:0000313" key="4">
    <source>
        <dbReference type="Proteomes" id="UP000745764"/>
    </source>
</evidence>
<dbReference type="OrthoDB" id="5342758at2759"/>
<name>A0A9N8KYX7_9PEZI</name>
<keyword evidence="1" id="KW-0175">Coiled coil</keyword>
<dbReference type="EMBL" id="CAINUL010000019">
    <property type="protein sequence ID" value="CAD0115082.1"/>
    <property type="molecule type" value="Genomic_DNA"/>
</dbReference>
<feature type="region of interest" description="Disordered" evidence="2">
    <location>
        <begin position="102"/>
        <end position="139"/>
    </location>
</feature>
<gene>
    <name evidence="3" type="ORF">AWRI4620_LOCUS9337</name>
</gene>
<accession>A0A9N8KYX7</accession>
<comment type="caution">
    <text evidence="3">The sequence shown here is derived from an EMBL/GenBank/DDBJ whole genome shotgun (WGS) entry which is preliminary data.</text>
</comment>
<feature type="compositionally biased region" description="Basic and acidic residues" evidence="2">
    <location>
        <begin position="453"/>
        <end position="468"/>
    </location>
</feature>
<protein>
    <submittedName>
        <fullName evidence="3">Uncharacterized protein</fullName>
    </submittedName>
</protein>
<evidence type="ECO:0000313" key="3">
    <source>
        <dbReference type="EMBL" id="CAD0115082.1"/>
    </source>
</evidence>
<sequence length="501" mass="55352">MDSSSWLSSALPRYSPSSLSPDGRRRSKNPRWRTPSPMASSAVPQPIVNSIYVPTTAHSHPSPSVQTDDTLLMFRRKQRELEAQLQLLLDAQADALLAGLDPSSTSAAEDDALSTGSSTPTASALYSKPRPQSSLKTEKVGLRQARVGLYATMRRLAQLKSQESQYLAPSLDHFASAVNQIDTWQKKRDALQSRASQIQSGDDHNRALGLHKQADDMQVEINELEERLARLKRDQHKLRAEAQEIENTVDARLASYTNSLGMVEDSIQTFLQDGSANHWTAVINVLDMDRFWRLPSQDRTLKSAKDAFGQERDSLIERRGTCDAERDALEEGAVVWKDTVKQVSTFERTLAKATSRMSKESQSQLDSPAETKELLSMLEQTTTELENKHKLAETRSWKLLVAAIGAELEAFLKGKHILEAALAAAVDETSLEETRGISGSSGQLEGVQTPRGSKHDDGEAIRDLDKAFAAKRPIPSISDTDTEDDGPDPELLISHQDTDTE</sequence>
<proteinExistence type="predicted"/>
<organism evidence="3 4">
    <name type="scientific">Aureobasidium uvarum</name>
    <dbReference type="NCBI Taxonomy" id="2773716"/>
    <lineage>
        <taxon>Eukaryota</taxon>
        <taxon>Fungi</taxon>
        <taxon>Dikarya</taxon>
        <taxon>Ascomycota</taxon>
        <taxon>Pezizomycotina</taxon>
        <taxon>Dothideomycetes</taxon>
        <taxon>Dothideomycetidae</taxon>
        <taxon>Dothideales</taxon>
        <taxon>Saccotheciaceae</taxon>
        <taxon>Aureobasidium</taxon>
    </lineage>
</organism>
<feature type="compositionally biased region" description="Polar residues" evidence="2">
    <location>
        <begin position="114"/>
        <end position="135"/>
    </location>
</feature>
<keyword evidence="4" id="KW-1185">Reference proteome</keyword>
<dbReference type="AlphaFoldDB" id="A0A9N8KYX7"/>